<evidence type="ECO:0000259" key="5">
    <source>
        <dbReference type="PROSITE" id="PS50021"/>
    </source>
</evidence>
<dbReference type="PROSITE" id="PS51460">
    <property type="entry name" value="GAR"/>
    <property type="match status" value="1"/>
</dbReference>
<name>A0A3P9AW07_9CICH</name>
<keyword evidence="2" id="KW-0963">Cytoplasm</keyword>
<feature type="domain" description="GAR" evidence="6">
    <location>
        <begin position="198"/>
        <end position="271"/>
    </location>
</feature>
<dbReference type="InterPro" id="IPR036872">
    <property type="entry name" value="CH_dom_sf"/>
</dbReference>
<dbReference type="PROSITE" id="PS50021">
    <property type="entry name" value="CH"/>
    <property type="match status" value="1"/>
</dbReference>
<dbReference type="SUPFAM" id="SSF47576">
    <property type="entry name" value="Calponin-homology domain, CH-domain"/>
    <property type="match status" value="1"/>
</dbReference>
<evidence type="ECO:0000313" key="8">
    <source>
        <dbReference type="Proteomes" id="UP000265160"/>
    </source>
</evidence>
<dbReference type="PANTHER" id="PTHR46756:SF10">
    <property type="entry name" value="GROWTH ARREST-SPECIFIC 2B"/>
    <property type="match status" value="1"/>
</dbReference>
<dbReference type="Gene3D" id="3.30.920.20">
    <property type="entry name" value="Gas2-like domain"/>
    <property type="match status" value="1"/>
</dbReference>
<dbReference type="GO" id="GO:0051764">
    <property type="term" value="P:actin crosslink formation"/>
    <property type="evidence" value="ECO:0007669"/>
    <property type="project" value="TreeGrafter"/>
</dbReference>
<proteinExistence type="inferred from homology"/>
<dbReference type="Pfam" id="PF00307">
    <property type="entry name" value="CH"/>
    <property type="match status" value="1"/>
</dbReference>
<dbReference type="GO" id="GO:0008093">
    <property type="term" value="F:cytoskeletal anchor activity"/>
    <property type="evidence" value="ECO:0007669"/>
    <property type="project" value="TreeGrafter"/>
</dbReference>
<dbReference type="SMART" id="SM00033">
    <property type="entry name" value="CH"/>
    <property type="match status" value="1"/>
</dbReference>
<dbReference type="GeneTree" id="ENSGT00940000155755"/>
<dbReference type="InterPro" id="IPR001715">
    <property type="entry name" value="CH_dom"/>
</dbReference>
<dbReference type="Gene3D" id="1.10.418.10">
    <property type="entry name" value="Calponin-like domain"/>
    <property type="match status" value="1"/>
</dbReference>
<organism evidence="7 8">
    <name type="scientific">Maylandia zebra</name>
    <name type="common">zebra mbuna</name>
    <dbReference type="NCBI Taxonomy" id="106582"/>
    <lineage>
        <taxon>Eukaryota</taxon>
        <taxon>Metazoa</taxon>
        <taxon>Chordata</taxon>
        <taxon>Craniata</taxon>
        <taxon>Vertebrata</taxon>
        <taxon>Euteleostomi</taxon>
        <taxon>Actinopterygii</taxon>
        <taxon>Neopterygii</taxon>
        <taxon>Teleostei</taxon>
        <taxon>Neoteleostei</taxon>
        <taxon>Acanthomorphata</taxon>
        <taxon>Ovalentaria</taxon>
        <taxon>Cichlomorphae</taxon>
        <taxon>Cichliformes</taxon>
        <taxon>Cichlidae</taxon>
        <taxon>African cichlids</taxon>
        <taxon>Pseudocrenilabrinae</taxon>
        <taxon>Haplochromini</taxon>
        <taxon>Maylandia</taxon>
        <taxon>Maylandia zebra complex</taxon>
    </lineage>
</organism>
<feature type="domain" description="Calponin-homology (CH)" evidence="5">
    <location>
        <begin position="35"/>
        <end position="157"/>
    </location>
</feature>
<dbReference type="SUPFAM" id="SSF143575">
    <property type="entry name" value="GAS2 domain-like"/>
    <property type="match status" value="1"/>
</dbReference>
<dbReference type="GO" id="GO:0005884">
    <property type="term" value="C:actin filament"/>
    <property type="evidence" value="ECO:0007669"/>
    <property type="project" value="TreeGrafter"/>
</dbReference>
<dbReference type="Proteomes" id="UP000265160">
    <property type="component" value="LG1"/>
</dbReference>
<accession>A0A3P9AW07</accession>
<dbReference type="GO" id="GO:0008017">
    <property type="term" value="F:microtubule binding"/>
    <property type="evidence" value="ECO:0007669"/>
    <property type="project" value="InterPro"/>
</dbReference>
<dbReference type="InterPro" id="IPR003108">
    <property type="entry name" value="GAR_dom"/>
</dbReference>
<keyword evidence="3" id="KW-0206">Cytoskeleton</keyword>
<dbReference type="Ensembl" id="ENSMZET00005001971.1">
    <property type="protein sequence ID" value="ENSMZEP00005001876.1"/>
    <property type="gene ID" value="ENSMZEG00005001452.1"/>
</dbReference>
<dbReference type="AlphaFoldDB" id="A0A3P9AW07"/>
<dbReference type="Pfam" id="PF02187">
    <property type="entry name" value="GAS2"/>
    <property type="match status" value="1"/>
</dbReference>
<evidence type="ECO:0000259" key="6">
    <source>
        <dbReference type="PROSITE" id="PS51460"/>
    </source>
</evidence>
<evidence type="ECO:0000313" key="7">
    <source>
        <dbReference type="Ensembl" id="ENSMZEP00005001876.1"/>
    </source>
</evidence>
<comment type="similarity">
    <text evidence="4">Belongs to the GAS2 family.</text>
</comment>
<keyword evidence="8" id="KW-1185">Reference proteome</keyword>
<reference evidence="7 8" key="1">
    <citation type="journal article" date="2014" name="Nature">
        <title>The genomic substrate for adaptive radiation in African cichlid fish.</title>
        <authorList>
            <person name="Brawand D."/>
            <person name="Wagner C.E."/>
            <person name="Li Y.I."/>
            <person name="Malinsky M."/>
            <person name="Keller I."/>
            <person name="Fan S."/>
            <person name="Simakov O."/>
            <person name="Ng A.Y."/>
            <person name="Lim Z.W."/>
            <person name="Bezault E."/>
            <person name="Turner-Maier J."/>
            <person name="Johnson J."/>
            <person name="Alcazar R."/>
            <person name="Noh H.J."/>
            <person name="Russell P."/>
            <person name="Aken B."/>
            <person name="Alfoldi J."/>
            <person name="Amemiya C."/>
            <person name="Azzouzi N."/>
            <person name="Baroiller J.F."/>
            <person name="Barloy-Hubler F."/>
            <person name="Berlin A."/>
            <person name="Bloomquist R."/>
            <person name="Carleton K.L."/>
            <person name="Conte M.A."/>
            <person name="D'Cotta H."/>
            <person name="Eshel O."/>
            <person name="Gaffney L."/>
            <person name="Galibert F."/>
            <person name="Gante H.F."/>
            <person name="Gnerre S."/>
            <person name="Greuter L."/>
            <person name="Guyon R."/>
            <person name="Haddad N.S."/>
            <person name="Haerty W."/>
            <person name="Harris R.M."/>
            <person name="Hofmann H.A."/>
            <person name="Hourlier T."/>
            <person name="Hulata G."/>
            <person name="Jaffe D.B."/>
            <person name="Lara M."/>
            <person name="Lee A.P."/>
            <person name="MacCallum I."/>
            <person name="Mwaiko S."/>
            <person name="Nikaido M."/>
            <person name="Nishihara H."/>
            <person name="Ozouf-Costaz C."/>
            <person name="Penman D.J."/>
            <person name="Przybylski D."/>
            <person name="Rakotomanga M."/>
            <person name="Renn S.C.P."/>
            <person name="Ribeiro F.J."/>
            <person name="Ron M."/>
            <person name="Salzburger W."/>
            <person name="Sanchez-Pulido L."/>
            <person name="Santos M.E."/>
            <person name="Searle S."/>
            <person name="Sharpe T."/>
            <person name="Swofford R."/>
            <person name="Tan F.J."/>
            <person name="Williams L."/>
            <person name="Young S."/>
            <person name="Yin S."/>
            <person name="Okada N."/>
            <person name="Kocher T.D."/>
            <person name="Miska E.A."/>
            <person name="Lander E.S."/>
            <person name="Venkatesh B."/>
            <person name="Fernald R.D."/>
            <person name="Meyer A."/>
            <person name="Ponting C.P."/>
            <person name="Streelman J.T."/>
            <person name="Lindblad-Toh K."/>
            <person name="Seehausen O."/>
            <person name="Di Palma F."/>
        </authorList>
    </citation>
    <scope>NUCLEOTIDE SEQUENCE</scope>
</reference>
<reference evidence="7" key="2">
    <citation type="submission" date="2025-08" db="UniProtKB">
        <authorList>
            <consortium name="Ensembl"/>
        </authorList>
    </citation>
    <scope>IDENTIFICATION</scope>
</reference>
<sequence length="315" mass="35574">MNGCLSLRYRHSGPGLACPQEYHQWLPYRHDSSLLPMKEDLAFWLNTMMGVDLTADNLMESLDNGVLLCELAQLLQDKMIHNNNEDKANVKTRNVMIHWRADATSGSFFARDNTANFLYWCRKIGVDEAYLFESEDLVLHKQPREVCLCLMELGRIAARYGVEPPGLVKLESEMQREEAGSLSPSSPIFIFPPLSLYSPSQPSLPPVRNIIENPPCSCPITFLVEKQPKGCYRVGDKVLYIRMLNERHVMVRVGGGWETFMSYLKKHDPCRGGEGGAVLAGKSEVRLCKDKPKPPNLNISPDSYMVVGAHYRGKK</sequence>
<dbReference type="SMART" id="SM00243">
    <property type="entry name" value="GAS2"/>
    <property type="match status" value="1"/>
</dbReference>
<reference evidence="7" key="3">
    <citation type="submission" date="2025-09" db="UniProtKB">
        <authorList>
            <consortium name="Ensembl"/>
        </authorList>
    </citation>
    <scope>IDENTIFICATION</scope>
</reference>
<evidence type="ECO:0000256" key="2">
    <source>
        <dbReference type="ARBA" id="ARBA00022490"/>
    </source>
</evidence>
<evidence type="ECO:0000256" key="3">
    <source>
        <dbReference type="ARBA" id="ARBA00023212"/>
    </source>
</evidence>
<dbReference type="GO" id="GO:0051015">
    <property type="term" value="F:actin filament binding"/>
    <property type="evidence" value="ECO:0007669"/>
    <property type="project" value="TreeGrafter"/>
</dbReference>
<evidence type="ECO:0000256" key="4">
    <source>
        <dbReference type="ARBA" id="ARBA00038441"/>
    </source>
</evidence>
<comment type="subcellular location">
    <subcellularLocation>
        <location evidence="1">Cytoplasm</location>
        <location evidence="1">Cytoskeleton</location>
    </subcellularLocation>
</comment>
<evidence type="ECO:0000256" key="1">
    <source>
        <dbReference type="ARBA" id="ARBA00004245"/>
    </source>
</evidence>
<dbReference type="InterPro" id="IPR036534">
    <property type="entry name" value="GAR_dom_sf"/>
</dbReference>
<protein>
    <submittedName>
        <fullName evidence="7">Growth arrest specific 2</fullName>
    </submittedName>
</protein>
<dbReference type="PANTHER" id="PTHR46756">
    <property type="entry name" value="TRANSGELIN"/>
    <property type="match status" value="1"/>
</dbReference>